<dbReference type="GO" id="GO:0006310">
    <property type="term" value="P:DNA recombination"/>
    <property type="evidence" value="ECO:0007669"/>
    <property type="project" value="UniProtKB-KW"/>
</dbReference>
<gene>
    <name evidence="3" type="ordered locus">sce8768</name>
</gene>
<feature type="compositionally biased region" description="Basic and acidic residues" evidence="2">
    <location>
        <begin position="92"/>
        <end position="110"/>
    </location>
</feature>
<dbReference type="InterPro" id="IPR013762">
    <property type="entry name" value="Integrase-like_cat_sf"/>
</dbReference>
<dbReference type="KEGG" id="scl:sce8768"/>
<feature type="compositionally biased region" description="Low complexity" evidence="2">
    <location>
        <begin position="170"/>
        <end position="188"/>
    </location>
</feature>
<sequence length="276" mass="29786">MAVRLRRYLAFAGVTRPELFADDATRKPIMFHDLRATGVTWMAIRSDDPLRIMGQAGHVAFSTTQRYVQEAEQLAGRFEAVVPPLPATVLGDDGHDDPSGNRQDDPESPRNEANVSPFQRAPPDRPAHAVATALTQHSPHRRDLLGRPAHVTVARSAIQPPSPQRASRSAHPALTGATTPPPARAARPSARRRTAAGFSRPMVKGNGRLICGSLRPPVRAARVRPRARPVAVASAGYLDGALRGARLERHDVVRAPAAPSSAAQWRRHGPVASTPR</sequence>
<dbReference type="Gene3D" id="1.10.443.10">
    <property type="entry name" value="Intergrase catalytic core"/>
    <property type="match status" value="1"/>
</dbReference>
<dbReference type="Proteomes" id="UP000002139">
    <property type="component" value="Chromosome"/>
</dbReference>
<proteinExistence type="predicted"/>
<keyword evidence="1" id="KW-0233">DNA recombination</keyword>
<dbReference type="InterPro" id="IPR011010">
    <property type="entry name" value="DNA_brk_join_enz"/>
</dbReference>
<evidence type="ECO:0000313" key="4">
    <source>
        <dbReference type="Proteomes" id="UP000002139"/>
    </source>
</evidence>
<organism evidence="3 4">
    <name type="scientific">Sorangium cellulosum (strain So ce56)</name>
    <name type="common">Polyangium cellulosum (strain So ce56)</name>
    <dbReference type="NCBI Taxonomy" id="448385"/>
    <lineage>
        <taxon>Bacteria</taxon>
        <taxon>Pseudomonadati</taxon>
        <taxon>Myxococcota</taxon>
        <taxon>Polyangia</taxon>
        <taxon>Polyangiales</taxon>
        <taxon>Polyangiaceae</taxon>
        <taxon>Sorangium</taxon>
    </lineage>
</organism>
<reference evidence="3 4" key="1">
    <citation type="journal article" date="2007" name="Nat. Biotechnol.">
        <title>Complete genome sequence of the myxobacterium Sorangium cellulosum.</title>
        <authorList>
            <person name="Schneiker S."/>
            <person name="Perlova O."/>
            <person name="Kaiser O."/>
            <person name="Gerth K."/>
            <person name="Alici A."/>
            <person name="Altmeyer M.O."/>
            <person name="Bartels D."/>
            <person name="Bekel T."/>
            <person name="Beyer S."/>
            <person name="Bode E."/>
            <person name="Bode H.B."/>
            <person name="Bolten C.J."/>
            <person name="Choudhuri J.V."/>
            <person name="Doss S."/>
            <person name="Elnakady Y.A."/>
            <person name="Frank B."/>
            <person name="Gaigalat L."/>
            <person name="Goesmann A."/>
            <person name="Groeger C."/>
            <person name="Gross F."/>
            <person name="Jelsbak L."/>
            <person name="Jelsbak L."/>
            <person name="Kalinowski J."/>
            <person name="Kegler C."/>
            <person name="Knauber T."/>
            <person name="Konietzny S."/>
            <person name="Kopp M."/>
            <person name="Krause L."/>
            <person name="Krug D."/>
            <person name="Linke B."/>
            <person name="Mahmud T."/>
            <person name="Martinez-Arias R."/>
            <person name="McHardy A.C."/>
            <person name="Merai M."/>
            <person name="Meyer F."/>
            <person name="Mormann S."/>
            <person name="Munoz-Dorado J."/>
            <person name="Perez J."/>
            <person name="Pradella S."/>
            <person name="Rachid S."/>
            <person name="Raddatz G."/>
            <person name="Rosenau F."/>
            <person name="Rueckert C."/>
            <person name="Sasse F."/>
            <person name="Scharfe M."/>
            <person name="Schuster S.C."/>
            <person name="Suen G."/>
            <person name="Treuner-Lange A."/>
            <person name="Velicer G.J."/>
            <person name="Vorholter F.-J."/>
            <person name="Weissman K.J."/>
            <person name="Welch R.D."/>
            <person name="Wenzel S.C."/>
            <person name="Whitworth D.E."/>
            <person name="Wilhelm S."/>
            <person name="Wittmann C."/>
            <person name="Bloecker H."/>
            <person name="Puehler A."/>
            <person name="Mueller R."/>
        </authorList>
    </citation>
    <scope>NUCLEOTIDE SEQUENCE [LARGE SCALE GENOMIC DNA]</scope>
    <source>
        <strain evidence="4">So ce56</strain>
    </source>
</reference>
<feature type="region of interest" description="Disordered" evidence="2">
    <location>
        <begin position="155"/>
        <end position="204"/>
    </location>
</feature>
<dbReference type="SUPFAM" id="SSF56349">
    <property type="entry name" value="DNA breaking-rejoining enzymes"/>
    <property type="match status" value="1"/>
</dbReference>
<dbReference type="HOGENOM" id="CLU_1007978_0_0_7"/>
<keyword evidence="4" id="KW-1185">Reference proteome</keyword>
<dbReference type="GO" id="GO:0015074">
    <property type="term" value="P:DNA integration"/>
    <property type="evidence" value="ECO:0007669"/>
    <property type="project" value="InterPro"/>
</dbReference>
<name>A9G4U8_SORC5</name>
<dbReference type="AlphaFoldDB" id="A9G4U8"/>
<protein>
    <submittedName>
        <fullName evidence="3">Uncharacterized protein</fullName>
    </submittedName>
</protein>
<feature type="region of interest" description="Disordered" evidence="2">
    <location>
        <begin position="85"/>
        <end position="143"/>
    </location>
</feature>
<evidence type="ECO:0000313" key="3">
    <source>
        <dbReference type="EMBL" id="CAN98940.1"/>
    </source>
</evidence>
<dbReference type="GO" id="GO:0003677">
    <property type="term" value="F:DNA binding"/>
    <property type="evidence" value="ECO:0007669"/>
    <property type="project" value="InterPro"/>
</dbReference>
<feature type="region of interest" description="Disordered" evidence="2">
    <location>
        <begin position="253"/>
        <end position="276"/>
    </location>
</feature>
<evidence type="ECO:0000256" key="2">
    <source>
        <dbReference type="SAM" id="MobiDB-lite"/>
    </source>
</evidence>
<dbReference type="EMBL" id="AM746676">
    <property type="protein sequence ID" value="CAN98940.1"/>
    <property type="molecule type" value="Genomic_DNA"/>
</dbReference>
<accession>A9G4U8</accession>
<evidence type="ECO:0000256" key="1">
    <source>
        <dbReference type="ARBA" id="ARBA00023172"/>
    </source>
</evidence>